<dbReference type="RefSeq" id="WP_093155621.1">
    <property type="nucleotide sequence ID" value="NZ_FOUP01000009.1"/>
</dbReference>
<evidence type="ECO:0000256" key="4">
    <source>
        <dbReference type="ARBA" id="ARBA00022692"/>
    </source>
</evidence>
<evidence type="ECO:0000256" key="6">
    <source>
        <dbReference type="ARBA" id="ARBA00023136"/>
    </source>
</evidence>
<feature type="domain" description="Major facilitator superfamily (MFS) profile" evidence="10">
    <location>
        <begin position="216"/>
        <end position="417"/>
    </location>
</feature>
<reference evidence="11 14" key="2">
    <citation type="submission" date="2018-10" db="EMBL/GenBank/DDBJ databases">
        <title>Sequencing the genomes of 1000 actinobacteria strains.</title>
        <authorList>
            <person name="Klenk H.-P."/>
        </authorList>
    </citation>
    <scope>NUCLEOTIDE SEQUENCE [LARGE SCALE GENOMIC DNA]</scope>
    <source>
        <strain evidence="11 14">DSM 45119</strain>
    </source>
</reference>
<dbReference type="PANTHER" id="PTHR23513:SF9">
    <property type="entry name" value="ENTEROBACTIN EXPORTER ENTS"/>
    <property type="match status" value="1"/>
</dbReference>
<accession>A0A1I5EH47</accession>
<evidence type="ECO:0000256" key="5">
    <source>
        <dbReference type="ARBA" id="ARBA00022989"/>
    </source>
</evidence>
<keyword evidence="6 9" id="KW-0472">Membrane</keyword>
<evidence type="ECO:0000256" key="8">
    <source>
        <dbReference type="ARBA" id="ARBA00040914"/>
    </source>
</evidence>
<name>A0A1I5EH47_9PSEU</name>
<feature type="transmembrane region" description="Helical" evidence="9">
    <location>
        <begin position="281"/>
        <end position="300"/>
    </location>
</feature>
<keyword evidence="14" id="KW-1185">Reference proteome</keyword>
<dbReference type="AlphaFoldDB" id="A0A1I5EH47"/>
<dbReference type="GO" id="GO:0005886">
    <property type="term" value="C:plasma membrane"/>
    <property type="evidence" value="ECO:0007669"/>
    <property type="project" value="UniProtKB-SubCell"/>
</dbReference>
<feature type="transmembrane region" description="Helical" evidence="9">
    <location>
        <begin position="250"/>
        <end position="269"/>
    </location>
</feature>
<evidence type="ECO:0000256" key="9">
    <source>
        <dbReference type="SAM" id="Phobius"/>
    </source>
</evidence>
<sequence length="417" mass="41909">MNGRAPVVLLWASTGVSAFATAVALLVVPWFVLALTGSATLVGATAAVELAGLVALAAMGGPLVDRLGARRCAIGSDLAAAAVLIAIPLLHNTFGLAMWQLFVLAALLGASRAPGQTARRAVAPELFERAGMPVERGSGGLDAANRSAQMLGAPLGGAALAATSETTALAGVGILFALAAGLTALGVPQLRAERSRVGYLADLRTGARALLSDRPLTMIVLVLLVMNTLDMAAIGVLHPIYAAEVLRSPVALGAMSGVLAAAALLGNLGYSWLGPRLPRRLVLVAAIAIAGAPRYAVMALEPGLPVLLIVIAIAGLASGAINPVLSVISYERVDPAMRGRVLGLTSAVGFAGAPLGALAGGALVDGAGLAAALWSAGAVYALVTLAMVVMPVWRGLDPRGCGGATRDFNGNRTSDFH</sequence>
<dbReference type="Pfam" id="PF07690">
    <property type="entry name" value="MFS_1"/>
    <property type="match status" value="1"/>
</dbReference>
<dbReference type="InterPro" id="IPR005829">
    <property type="entry name" value="Sugar_transporter_CS"/>
</dbReference>
<feature type="transmembrane region" description="Helical" evidence="9">
    <location>
        <begin position="216"/>
        <end position="238"/>
    </location>
</feature>
<keyword evidence="5 9" id="KW-1133">Transmembrane helix</keyword>
<dbReference type="Gene3D" id="1.20.1250.20">
    <property type="entry name" value="MFS general substrate transporter like domains"/>
    <property type="match status" value="1"/>
</dbReference>
<comment type="similarity">
    <text evidence="7">Belongs to the major facilitator superfamily. Drug:H(+) antiporter-3 (DHA3) (TC 2.A.1.21) family.</text>
</comment>
<dbReference type="InterPro" id="IPR036259">
    <property type="entry name" value="MFS_trans_sf"/>
</dbReference>
<dbReference type="CDD" id="cd06173">
    <property type="entry name" value="MFS_MefA_like"/>
    <property type="match status" value="1"/>
</dbReference>
<gene>
    <name evidence="11" type="ORF">ATL45_5194</name>
    <name evidence="12" type="ORF">SAMN05421805_109160</name>
</gene>
<protein>
    <recommendedName>
        <fullName evidence="8">Multidrug efflux pump Tap</fullName>
    </recommendedName>
</protein>
<evidence type="ECO:0000313" key="12">
    <source>
        <dbReference type="EMBL" id="SFO10814.1"/>
    </source>
</evidence>
<dbReference type="STRING" id="455193.SAMN05421805_109160"/>
<feature type="transmembrane region" description="Helical" evidence="9">
    <location>
        <begin position="306"/>
        <end position="329"/>
    </location>
</feature>
<evidence type="ECO:0000256" key="2">
    <source>
        <dbReference type="ARBA" id="ARBA00022448"/>
    </source>
</evidence>
<feature type="transmembrane region" description="Helical" evidence="9">
    <location>
        <begin position="369"/>
        <end position="389"/>
    </location>
</feature>
<dbReference type="PROSITE" id="PS00217">
    <property type="entry name" value="SUGAR_TRANSPORT_2"/>
    <property type="match status" value="1"/>
</dbReference>
<evidence type="ECO:0000313" key="11">
    <source>
        <dbReference type="EMBL" id="RKT86815.1"/>
    </source>
</evidence>
<dbReference type="PROSITE" id="PS50850">
    <property type="entry name" value="MFS"/>
    <property type="match status" value="1"/>
</dbReference>
<dbReference type="Proteomes" id="UP000270697">
    <property type="component" value="Unassembled WGS sequence"/>
</dbReference>
<feature type="transmembrane region" description="Helical" evidence="9">
    <location>
        <begin position="341"/>
        <end position="363"/>
    </location>
</feature>
<dbReference type="GO" id="GO:0022857">
    <property type="term" value="F:transmembrane transporter activity"/>
    <property type="evidence" value="ECO:0007669"/>
    <property type="project" value="InterPro"/>
</dbReference>
<dbReference type="InterPro" id="IPR020846">
    <property type="entry name" value="MFS_dom"/>
</dbReference>
<dbReference type="PANTHER" id="PTHR23513">
    <property type="entry name" value="INTEGRAL MEMBRANE EFFLUX PROTEIN-RELATED"/>
    <property type="match status" value="1"/>
</dbReference>
<dbReference type="EMBL" id="RBXX01000002">
    <property type="protein sequence ID" value="RKT86815.1"/>
    <property type="molecule type" value="Genomic_DNA"/>
</dbReference>
<reference evidence="12 13" key="1">
    <citation type="submission" date="2016-10" db="EMBL/GenBank/DDBJ databases">
        <authorList>
            <person name="de Groot N.N."/>
        </authorList>
    </citation>
    <scope>NUCLEOTIDE SEQUENCE [LARGE SCALE GENOMIC DNA]</scope>
    <source>
        <strain evidence="12 13">CPCC 201259</strain>
    </source>
</reference>
<dbReference type="SUPFAM" id="SSF103473">
    <property type="entry name" value="MFS general substrate transporter"/>
    <property type="match status" value="1"/>
</dbReference>
<feature type="transmembrane region" description="Helical" evidence="9">
    <location>
        <begin position="38"/>
        <end position="58"/>
    </location>
</feature>
<evidence type="ECO:0000313" key="13">
    <source>
        <dbReference type="Proteomes" id="UP000199398"/>
    </source>
</evidence>
<feature type="transmembrane region" description="Helical" evidence="9">
    <location>
        <begin position="168"/>
        <end position="187"/>
    </location>
</feature>
<evidence type="ECO:0000313" key="14">
    <source>
        <dbReference type="Proteomes" id="UP000270697"/>
    </source>
</evidence>
<feature type="transmembrane region" description="Helical" evidence="9">
    <location>
        <begin position="7"/>
        <end position="32"/>
    </location>
</feature>
<proteinExistence type="inferred from homology"/>
<keyword evidence="2" id="KW-0813">Transport</keyword>
<feature type="transmembrane region" description="Helical" evidence="9">
    <location>
        <begin position="78"/>
        <end position="102"/>
    </location>
</feature>
<evidence type="ECO:0000256" key="3">
    <source>
        <dbReference type="ARBA" id="ARBA00022475"/>
    </source>
</evidence>
<keyword evidence="3" id="KW-1003">Cell membrane</keyword>
<dbReference type="Proteomes" id="UP000199398">
    <property type="component" value="Unassembled WGS sequence"/>
</dbReference>
<keyword evidence="4 9" id="KW-0812">Transmembrane</keyword>
<comment type="subcellular location">
    <subcellularLocation>
        <location evidence="1">Cell inner membrane</location>
        <topology evidence="1">Multi-pass membrane protein</topology>
    </subcellularLocation>
</comment>
<dbReference type="InterPro" id="IPR011701">
    <property type="entry name" value="MFS"/>
</dbReference>
<dbReference type="EMBL" id="FOUP01000009">
    <property type="protein sequence ID" value="SFO10814.1"/>
    <property type="molecule type" value="Genomic_DNA"/>
</dbReference>
<evidence type="ECO:0000256" key="7">
    <source>
        <dbReference type="ARBA" id="ARBA00038075"/>
    </source>
</evidence>
<organism evidence="12 13">
    <name type="scientific">Saccharopolyspora antimicrobica</name>
    <dbReference type="NCBI Taxonomy" id="455193"/>
    <lineage>
        <taxon>Bacteria</taxon>
        <taxon>Bacillati</taxon>
        <taxon>Actinomycetota</taxon>
        <taxon>Actinomycetes</taxon>
        <taxon>Pseudonocardiales</taxon>
        <taxon>Pseudonocardiaceae</taxon>
        <taxon>Saccharopolyspora</taxon>
    </lineage>
</organism>
<evidence type="ECO:0000259" key="10">
    <source>
        <dbReference type="PROSITE" id="PS50850"/>
    </source>
</evidence>
<evidence type="ECO:0000256" key="1">
    <source>
        <dbReference type="ARBA" id="ARBA00004429"/>
    </source>
</evidence>
<dbReference type="OrthoDB" id="9793136at2"/>